<dbReference type="InterPro" id="IPR008242">
    <property type="entry name" value="Chor_mutase/pphenate_deHydtase"/>
</dbReference>
<dbReference type="PROSITE" id="PS51171">
    <property type="entry name" value="PREPHENATE_DEHYDR_3"/>
    <property type="match status" value="1"/>
</dbReference>
<dbReference type="RefSeq" id="WP_126791357.1">
    <property type="nucleotide sequence ID" value="NZ_CP060720.1"/>
</dbReference>
<keyword evidence="5 10" id="KW-0057">Aromatic amino acid biosynthesis</keyword>
<name>A0A430B7K2_9ENTE</name>
<gene>
    <name evidence="10" type="primary">pheA</name>
    <name evidence="13" type="ORF">CBF28_01910</name>
</gene>
<comment type="catalytic activity">
    <reaction evidence="8 10">
        <text>prephenate + H(+) = 3-phenylpyruvate + CO2 + H2O</text>
        <dbReference type="Rhea" id="RHEA:21648"/>
        <dbReference type="ChEBI" id="CHEBI:15377"/>
        <dbReference type="ChEBI" id="CHEBI:15378"/>
        <dbReference type="ChEBI" id="CHEBI:16526"/>
        <dbReference type="ChEBI" id="CHEBI:18005"/>
        <dbReference type="ChEBI" id="CHEBI:29934"/>
        <dbReference type="EC" id="4.2.1.51"/>
    </reaction>
</comment>
<dbReference type="SUPFAM" id="SSF55021">
    <property type="entry name" value="ACT-like"/>
    <property type="match status" value="1"/>
</dbReference>
<dbReference type="PANTHER" id="PTHR21022">
    <property type="entry name" value="PREPHENATE DEHYDRATASE P PROTEIN"/>
    <property type="match status" value="1"/>
</dbReference>
<evidence type="ECO:0000256" key="7">
    <source>
        <dbReference type="ARBA" id="ARBA00023239"/>
    </source>
</evidence>
<dbReference type="PIRSF" id="PIRSF001500">
    <property type="entry name" value="Chor_mut_pdt_Ppr"/>
    <property type="match status" value="1"/>
</dbReference>
<feature type="site" description="Essential for prephenate dehydratase activity" evidence="9">
    <location>
        <position position="175"/>
    </location>
</feature>
<dbReference type="EMBL" id="NGKB01000002">
    <property type="protein sequence ID" value="RSU16306.1"/>
    <property type="molecule type" value="Genomic_DNA"/>
</dbReference>
<dbReference type="PROSITE" id="PS00858">
    <property type="entry name" value="PREPHENATE_DEHYDR_2"/>
    <property type="match status" value="1"/>
</dbReference>
<dbReference type="InterPro" id="IPR001086">
    <property type="entry name" value="Preph_deHydtase"/>
</dbReference>
<accession>A0A430B7K2</accession>
<dbReference type="InterPro" id="IPR002912">
    <property type="entry name" value="ACT_dom"/>
</dbReference>
<evidence type="ECO:0000256" key="4">
    <source>
        <dbReference type="ARBA" id="ARBA00022605"/>
    </source>
</evidence>
<dbReference type="UniPathway" id="UPA00121">
    <property type="reaction ID" value="UER00345"/>
</dbReference>
<sequence length="282" mass="32259">MRVGYLGPKSSFTYKATRSFFKEAELSPLPTIVSTLKAIEMNQFDYCVIPIENSVEGTVHPALDFLYHQANVPVQAEVILPISQNLMIHPNWIGKINQLKAVKSHPQALAQTQQFLEENYSSLKQEITDSTTQAAKWISDNKDEPVMAIASKEAAKEYQLEIIQSDIQDMKTNQTRFWVIGRKKINWYKEKSPIFRQTIGVKMEQNQAGNLHKILSAFSWRGIDLTKIESRPLKTRLGDYFFLIDIKVENLILVEMALKEITELGGEIKVFGTYYAHQTINC</sequence>
<dbReference type="Proteomes" id="UP000288028">
    <property type="component" value="Unassembled WGS sequence"/>
</dbReference>
<evidence type="ECO:0000256" key="8">
    <source>
        <dbReference type="ARBA" id="ARBA00047848"/>
    </source>
</evidence>
<evidence type="ECO:0000256" key="9">
    <source>
        <dbReference type="PIRSR" id="PIRSR001500-2"/>
    </source>
</evidence>
<dbReference type="CDD" id="cd13633">
    <property type="entry name" value="PBP2_Sa-PDT_like"/>
    <property type="match status" value="1"/>
</dbReference>
<dbReference type="Gene3D" id="3.30.70.260">
    <property type="match status" value="1"/>
</dbReference>
<dbReference type="SUPFAM" id="SSF53850">
    <property type="entry name" value="Periplasmic binding protein-like II"/>
    <property type="match status" value="1"/>
</dbReference>
<feature type="domain" description="ACT" evidence="12">
    <location>
        <begin position="199"/>
        <end position="275"/>
    </location>
</feature>
<dbReference type="InterPro" id="IPR045865">
    <property type="entry name" value="ACT-like_dom_sf"/>
</dbReference>
<feature type="domain" description="Prephenate dehydratase" evidence="11">
    <location>
        <begin position="2"/>
        <end position="182"/>
    </location>
</feature>
<dbReference type="Gene3D" id="3.40.190.10">
    <property type="entry name" value="Periplasmic binding protein-like II"/>
    <property type="match status" value="2"/>
</dbReference>
<dbReference type="PROSITE" id="PS00857">
    <property type="entry name" value="PREPHENATE_DEHYDR_1"/>
    <property type="match status" value="1"/>
</dbReference>
<evidence type="ECO:0000256" key="3">
    <source>
        <dbReference type="ARBA" id="ARBA00021872"/>
    </source>
</evidence>
<dbReference type="InterPro" id="IPR018528">
    <property type="entry name" value="Preph_deHydtase_CS"/>
</dbReference>
<protein>
    <recommendedName>
        <fullName evidence="3 10">Prephenate dehydratase</fullName>
        <shortName evidence="10">PDT</shortName>
        <ecNumber evidence="2 10">4.2.1.51</ecNumber>
    </recommendedName>
</protein>
<comment type="pathway">
    <text evidence="1 10">Amino-acid biosynthesis; L-phenylalanine biosynthesis; phenylpyruvate from prephenate: step 1/1.</text>
</comment>
<keyword evidence="14" id="KW-1185">Reference proteome</keyword>
<comment type="caution">
    <text evidence="13">The sequence shown here is derived from an EMBL/GenBank/DDBJ whole genome shotgun (WGS) entry which is preliminary data.</text>
</comment>
<evidence type="ECO:0000256" key="2">
    <source>
        <dbReference type="ARBA" id="ARBA00013147"/>
    </source>
</evidence>
<dbReference type="GO" id="GO:0004664">
    <property type="term" value="F:prephenate dehydratase activity"/>
    <property type="evidence" value="ECO:0007669"/>
    <property type="project" value="UniProtKB-UniRule"/>
</dbReference>
<dbReference type="Pfam" id="PF00800">
    <property type="entry name" value="PDT"/>
    <property type="match status" value="1"/>
</dbReference>
<evidence type="ECO:0000256" key="1">
    <source>
        <dbReference type="ARBA" id="ARBA00004741"/>
    </source>
</evidence>
<organism evidence="13 14">
    <name type="scientific">Vagococcus carniphilus</name>
    <dbReference type="NCBI Taxonomy" id="218144"/>
    <lineage>
        <taxon>Bacteria</taxon>
        <taxon>Bacillati</taxon>
        <taxon>Bacillota</taxon>
        <taxon>Bacilli</taxon>
        <taxon>Lactobacillales</taxon>
        <taxon>Enterococcaceae</taxon>
        <taxon>Vagococcus</taxon>
    </lineage>
</organism>
<dbReference type="GO" id="GO:0009094">
    <property type="term" value="P:L-phenylalanine biosynthetic process"/>
    <property type="evidence" value="ECO:0007669"/>
    <property type="project" value="UniProtKB-UniPathway"/>
</dbReference>
<keyword evidence="4 10" id="KW-0028">Amino-acid biosynthesis</keyword>
<evidence type="ECO:0000313" key="13">
    <source>
        <dbReference type="EMBL" id="RSU16306.1"/>
    </source>
</evidence>
<dbReference type="CDD" id="cd04905">
    <property type="entry name" value="ACT_CM-PDT"/>
    <property type="match status" value="1"/>
</dbReference>
<dbReference type="EC" id="4.2.1.51" evidence="2 10"/>
<evidence type="ECO:0000259" key="12">
    <source>
        <dbReference type="PROSITE" id="PS51671"/>
    </source>
</evidence>
<keyword evidence="6 10" id="KW-0584">Phenylalanine biosynthesis</keyword>
<dbReference type="GeneID" id="95580605"/>
<evidence type="ECO:0000313" key="14">
    <source>
        <dbReference type="Proteomes" id="UP000288028"/>
    </source>
</evidence>
<dbReference type="PROSITE" id="PS51671">
    <property type="entry name" value="ACT"/>
    <property type="match status" value="1"/>
</dbReference>
<evidence type="ECO:0000259" key="11">
    <source>
        <dbReference type="PROSITE" id="PS51171"/>
    </source>
</evidence>
<reference evidence="13 14" key="1">
    <citation type="submission" date="2017-05" db="EMBL/GenBank/DDBJ databases">
        <title>Vagococcus spp. assemblies.</title>
        <authorList>
            <person name="Gulvik C.A."/>
        </authorList>
    </citation>
    <scope>NUCLEOTIDE SEQUENCE [LARGE SCALE GENOMIC DNA]</scope>
    <source>
        <strain evidence="13 14">SS1714</strain>
    </source>
</reference>
<keyword evidence="7 10" id="KW-0456">Lyase</keyword>
<dbReference type="GO" id="GO:0005737">
    <property type="term" value="C:cytoplasm"/>
    <property type="evidence" value="ECO:0007669"/>
    <property type="project" value="TreeGrafter"/>
</dbReference>
<dbReference type="AlphaFoldDB" id="A0A430B7K2"/>
<dbReference type="NCBIfam" id="NF008865">
    <property type="entry name" value="PRK11898.1"/>
    <property type="match status" value="1"/>
</dbReference>
<evidence type="ECO:0000256" key="10">
    <source>
        <dbReference type="RuleBase" id="RU361254"/>
    </source>
</evidence>
<evidence type="ECO:0000256" key="6">
    <source>
        <dbReference type="ARBA" id="ARBA00023222"/>
    </source>
</evidence>
<dbReference type="OrthoDB" id="9802281at2"/>
<proteinExistence type="predicted"/>
<dbReference type="PANTHER" id="PTHR21022:SF19">
    <property type="entry name" value="PREPHENATE DEHYDRATASE-RELATED"/>
    <property type="match status" value="1"/>
</dbReference>
<evidence type="ECO:0000256" key="5">
    <source>
        <dbReference type="ARBA" id="ARBA00023141"/>
    </source>
</evidence>